<keyword evidence="1" id="KW-0547">Nucleotide-binding</keyword>
<sequence length="166" mass="19129">MRLKRREYVNADAIAAGISPFKPEQTAIQAGRLMLERIHYLANRGEDFAFETTMASKTFVPLLRKCKNKGYSITLIYLWLASPELAIKRVALRMAGGGHNIPADVIQRRYFKGLRNFYKLYLPFGDSWKLYDNSQDQPYLVAYKNENSAMEILQEKTWDIIKGSAQ</sequence>
<evidence type="ECO:0000313" key="4">
    <source>
        <dbReference type="EMBL" id="MBI4726676.1"/>
    </source>
</evidence>
<dbReference type="Gene3D" id="3.40.50.300">
    <property type="entry name" value="P-loop containing nucleotide triphosphate hydrolases"/>
    <property type="match status" value="1"/>
</dbReference>
<dbReference type="SUPFAM" id="SSF52540">
    <property type="entry name" value="P-loop containing nucleoside triphosphate hydrolases"/>
    <property type="match status" value="1"/>
</dbReference>
<evidence type="ECO:0000256" key="1">
    <source>
        <dbReference type="ARBA" id="ARBA00022741"/>
    </source>
</evidence>
<reference evidence="4" key="1">
    <citation type="submission" date="2020-07" db="EMBL/GenBank/DDBJ databases">
        <title>Huge and variable diversity of episymbiotic CPR bacteria and DPANN archaea in groundwater ecosystems.</title>
        <authorList>
            <person name="He C.Y."/>
            <person name="Keren R."/>
            <person name="Whittaker M."/>
            <person name="Farag I.F."/>
            <person name="Doudna J."/>
            <person name="Cate J.H.D."/>
            <person name="Banfield J.F."/>
        </authorList>
    </citation>
    <scope>NUCLEOTIDE SEQUENCE</scope>
    <source>
        <strain evidence="4">NC_groundwater_1520_Pr4_B-0.1um_53_5</strain>
    </source>
</reference>
<dbReference type="Pfam" id="PF06414">
    <property type="entry name" value="Zeta_toxin"/>
    <property type="match status" value="1"/>
</dbReference>
<evidence type="ECO:0000313" key="5">
    <source>
        <dbReference type="Proteomes" id="UP000736328"/>
    </source>
</evidence>
<gene>
    <name evidence="4" type="ORF">HY768_05560</name>
</gene>
<dbReference type="AlphaFoldDB" id="A0A933I9G9"/>
<dbReference type="PANTHER" id="PTHR39206:SF1">
    <property type="entry name" value="SLL8004 PROTEIN"/>
    <property type="match status" value="1"/>
</dbReference>
<dbReference type="InterPro" id="IPR027417">
    <property type="entry name" value="P-loop_NTPase"/>
</dbReference>
<dbReference type="EMBL" id="JACQXR010000070">
    <property type="protein sequence ID" value="MBI4726676.1"/>
    <property type="molecule type" value="Genomic_DNA"/>
</dbReference>
<feature type="domain" description="Zeta toxin" evidence="3">
    <location>
        <begin position="24"/>
        <end position="120"/>
    </location>
</feature>
<protein>
    <submittedName>
        <fullName evidence="4">Zeta toxin family protein</fullName>
    </submittedName>
</protein>
<keyword evidence="2" id="KW-0067">ATP-binding</keyword>
<evidence type="ECO:0000259" key="3">
    <source>
        <dbReference type="Pfam" id="PF06414"/>
    </source>
</evidence>
<organism evidence="4 5">
    <name type="scientific">candidate division TA06 bacterium</name>
    <dbReference type="NCBI Taxonomy" id="2250710"/>
    <lineage>
        <taxon>Bacteria</taxon>
        <taxon>Bacteria division TA06</taxon>
    </lineage>
</organism>
<dbReference type="Proteomes" id="UP000736328">
    <property type="component" value="Unassembled WGS sequence"/>
</dbReference>
<evidence type="ECO:0000256" key="2">
    <source>
        <dbReference type="ARBA" id="ARBA00022840"/>
    </source>
</evidence>
<comment type="caution">
    <text evidence="4">The sequence shown here is derived from an EMBL/GenBank/DDBJ whole genome shotgun (WGS) entry which is preliminary data.</text>
</comment>
<dbReference type="GO" id="GO:0016301">
    <property type="term" value="F:kinase activity"/>
    <property type="evidence" value="ECO:0007669"/>
    <property type="project" value="InterPro"/>
</dbReference>
<proteinExistence type="predicted"/>
<dbReference type="GO" id="GO:0005524">
    <property type="term" value="F:ATP binding"/>
    <property type="evidence" value="ECO:0007669"/>
    <property type="project" value="UniProtKB-KW"/>
</dbReference>
<dbReference type="InterPro" id="IPR010488">
    <property type="entry name" value="Zeta_toxin_domain"/>
</dbReference>
<dbReference type="PANTHER" id="PTHR39206">
    <property type="entry name" value="SLL8004 PROTEIN"/>
    <property type="match status" value="1"/>
</dbReference>
<name>A0A933I9G9_UNCT6</name>
<accession>A0A933I9G9</accession>